<proteinExistence type="predicted"/>
<feature type="region of interest" description="Disordered" evidence="1">
    <location>
        <begin position="77"/>
        <end position="100"/>
    </location>
</feature>
<dbReference type="InParanoid" id="A0A494G8Y0"/>
<keyword evidence="3" id="KW-1185">Reference proteome</keyword>
<accession>A0A494G8Y0</accession>
<dbReference type="Proteomes" id="UP000004994">
    <property type="component" value="Unassembled WGS sequence"/>
</dbReference>
<reference evidence="2" key="1">
    <citation type="journal article" date="2012" name="Nature">
        <title>The tomato genome sequence provides insights into fleshy fruit evolution.</title>
        <authorList>
            <consortium name="Tomato Genome Consortium"/>
        </authorList>
    </citation>
    <scope>NUCLEOTIDE SEQUENCE [LARGE SCALE GENOMIC DNA]</scope>
    <source>
        <strain evidence="2">cv. Heinz 1706</strain>
    </source>
</reference>
<reference evidence="2" key="2">
    <citation type="submission" date="2019-04" db="UniProtKB">
        <authorList>
            <consortium name="EnsemblPlants"/>
        </authorList>
    </citation>
    <scope>IDENTIFICATION</scope>
    <source>
        <strain evidence="2">cv. Heinz 1706</strain>
    </source>
</reference>
<feature type="compositionally biased region" description="Polar residues" evidence="1">
    <location>
        <begin position="84"/>
        <end position="93"/>
    </location>
</feature>
<dbReference type="Gramene" id="Solyc00g019970.2.1">
    <property type="protein sequence ID" value="Solyc00g019970.2.1"/>
    <property type="gene ID" value="Solyc00g019970.2"/>
</dbReference>
<organism evidence="2">
    <name type="scientific">Solanum lycopersicum</name>
    <name type="common">Tomato</name>
    <name type="synonym">Lycopersicon esculentum</name>
    <dbReference type="NCBI Taxonomy" id="4081"/>
    <lineage>
        <taxon>Eukaryota</taxon>
        <taxon>Viridiplantae</taxon>
        <taxon>Streptophyta</taxon>
        <taxon>Embryophyta</taxon>
        <taxon>Tracheophyta</taxon>
        <taxon>Spermatophyta</taxon>
        <taxon>Magnoliopsida</taxon>
        <taxon>eudicotyledons</taxon>
        <taxon>Gunneridae</taxon>
        <taxon>Pentapetalae</taxon>
        <taxon>asterids</taxon>
        <taxon>lamiids</taxon>
        <taxon>Solanales</taxon>
        <taxon>Solanaceae</taxon>
        <taxon>Solanoideae</taxon>
        <taxon>Solaneae</taxon>
        <taxon>Solanum</taxon>
        <taxon>Solanum subgen. Lycopersicon</taxon>
    </lineage>
</organism>
<evidence type="ECO:0000256" key="1">
    <source>
        <dbReference type="SAM" id="MobiDB-lite"/>
    </source>
</evidence>
<dbReference type="PaxDb" id="4081-Solyc00g019970.2.1"/>
<sequence length="126" mass="14052">MEKVFTTAYSAFIHSSCYFGTVQRTRGVERLSTMLRSRSTCSSGSKVGLCSATERGEVLLSYLRIFTRGKPRKAYECASRRRIPTQSAPTARESQPVGAGSAPIGHYSPWEWFGHQATLWGRGPDW</sequence>
<name>A0A494G8Y0_SOLLC</name>
<dbReference type="EnsemblPlants" id="Solyc00g019970.2.1">
    <property type="protein sequence ID" value="Solyc00g019970.2.1"/>
    <property type="gene ID" value="Solyc00g019970.2"/>
</dbReference>
<evidence type="ECO:0000313" key="3">
    <source>
        <dbReference type="Proteomes" id="UP000004994"/>
    </source>
</evidence>
<dbReference type="AlphaFoldDB" id="A0A494G8Y0"/>
<evidence type="ECO:0000313" key="2">
    <source>
        <dbReference type="EnsemblPlants" id="Solyc00g019970.2.1"/>
    </source>
</evidence>
<protein>
    <submittedName>
        <fullName evidence="2">Uncharacterized protein</fullName>
    </submittedName>
</protein>